<keyword evidence="4" id="KW-1185">Reference proteome</keyword>
<dbReference type="Gene3D" id="3.30.530.20">
    <property type="match status" value="1"/>
</dbReference>
<reference evidence="3 4" key="1">
    <citation type="submission" date="2020-07" db="EMBL/GenBank/DDBJ databases">
        <title>Gai3-2, isolated from salt lake.</title>
        <authorList>
            <person name="Cui H."/>
            <person name="Shi X."/>
        </authorList>
    </citation>
    <scope>NUCLEOTIDE SEQUENCE [LARGE SCALE GENOMIC DNA]</scope>
    <source>
        <strain evidence="3 4">Gai3-2</strain>
    </source>
</reference>
<protein>
    <submittedName>
        <fullName evidence="3">SRPBCC domain-containing protein</fullName>
    </submittedName>
</protein>
<gene>
    <name evidence="3" type="ORF">HUG10_06360</name>
</gene>
<sequence>MDHPIDNPESRITVEFHDVGEGTEVVFTHENLDPGMVEDTSQGWSSMLGRLETVA</sequence>
<feature type="domain" description="Activator of Hsp90 ATPase homologue 1/2-like C-terminal" evidence="2">
    <location>
        <begin position="8"/>
        <end position="54"/>
    </location>
</feature>
<dbReference type="Pfam" id="PF08327">
    <property type="entry name" value="AHSA1"/>
    <property type="match status" value="1"/>
</dbReference>
<organism evidence="3 4">
    <name type="scientific">Halorarum halophilum</name>
    <dbReference type="NCBI Taxonomy" id="2743090"/>
    <lineage>
        <taxon>Archaea</taxon>
        <taxon>Methanobacteriati</taxon>
        <taxon>Methanobacteriota</taxon>
        <taxon>Stenosarchaea group</taxon>
        <taxon>Halobacteria</taxon>
        <taxon>Halobacteriales</taxon>
        <taxon>Haloferacaceae</taxon>
        <taxon>Halorarum</taxon>
    </lineage>
</organism>
<dbReference type="Proteomes" id="UP000509750">
    <property type="component" value="Chromosome"/>
</dbReference>
<comment type="similarity">
    <text evidence="1">Belongs to the AHA1 family.</text>
</comment>
<dbReference type="OrthoDB" id="165863at2157"/>
<dbReference type="KEGG" id="halg:HUG10_06360"/>
<name>A0A7D5KG22_9EURY</name>
<dbReference type="AlphaFoldDB" id="A0A7D5KG22"/>
<dbReference type="EMBL" id="CP058529">
    <property type="protein sequence ID" value="QLG29437.1"/>
    <property type="molecule type" value="Genomic_DNA"/>
</dbReference>
<accession>A0A7D5KG22</accession>
<dbReference type="SUPFAM" id="SSF55961">
    <property type="entry name" value="Bet v1-like"/>
    <property type="match status" value="1"/>
</dbReference>
<dbReference type="InterPro" id="IPR023393">
    <property type="entry name" value="START-like_dom_sf"/>
</dbReference>
<evidence type="ECO:0000259" key="2">
    <source>
        <dbReference type="Pfam" id="PF08327"/>
    </source>
</evidence>
<dbReference type="InterPro" id="IPR013538">
    <property type="entry name" value="ASHA1/2-like_C"/>
</dbReference>
<evidence type="ECO:0000256" key="1">
    <source>
        <dbReference type="ARBA" id="ARBA00006817"/>
    </source>
</evidence>
<evidence type="ECO:0000313" key="4">
    <source>
        <dbReference type="Proteomes" id="UP000509750"/>
    </source>
</evidence>
<evidence type="ECO:0000313" key="3">
    <source>
        <dbReference type="EMBL" id="QLG29437.1"/>
    </source>
</evidence>
<proteinExistence type="inferred from homology"/>